<name>A0A7I7MN27_9MYCO</name>
<keyword evidence="1" id="KW-0472">Membrane</keyword>
<feature type="transmembrane region" description="Helical" evidence="1">
    <location>
        <begin position="127"/>
        <end position="146"/>
    </location>
</feature>
<organism evidence="2 3">
    <name type="scientific">Mycobacterium shinjukuense</name>
    <dbReference type="NCBI Taxonomy" id="398694"/>
    <lineage>
        <taxon>Bacteria</taxon>
        <taxon>Bacillati</taxon>
        <taxon>Actinomycetota</taxon>
        <taxon>Actinomycetes</taxon>
        <taxon>Mycobacteriales</taxon>
        <taxon>Mycobacteriaceae</taxon>
        <taxon>Mycobacterium</taxon>
    </lineage>
</organism>
<accession>A0A7I7MN27</accession>
<keyword evidence="3" id="KW-1185">Reference proteome</keyword>
<dbReference type="EMBL" id="AP022575">
    <property type="protein sequence ID" value="BBX73628.1"/>
    <property type="molecule type" value="Genomic_DNA"/>
</dbReference>
<protein>
    <recommendedName>
        <fullName evidence="4">Mercuric transport protein MerT</fullName>
    </recommendedName>
</protein>
<dbReference type="AlphaFoldDB" id="A0A7I7MN27"/>
<gene>
    <name evidence="2" type="ORF">MSHI_15340</name>
</gene>
<dbReference type="KEGG" id="mshj:MSHI_15340"/>
<evidence type="ECO:0000313" key="2">
    <source>
        <dbReference type="EMBL" id="BBX73628.1"/>
    </source>
</evidence>
<dbReference type="Proteomes" id="UP000467236">
    <property type="component" value="Chromosome"/>
</dbReference>
<evidence type="ECO:0000256" key="1">
    <source>
        <dbReference type="SAM" id="Phobius"/>
    </source>
</evidence>
<proteinExistence type="predicted"/>
<feature type="transmembrane region" description="Helical" evidence="1">
    <location>
        <begin position="43"/>
        <end position="76"/>
    </location>
</feature>
<keyword evidence="1" id="KW-1133">Transmembrane helix</keyword>
<feature type="transmembrane region" description="Helical" evidence="1">
    <location>
        <begin position="88"/>
        <end position="106"/>
    </location>
</feature>
<evidence type="ECO:0000313" key="3">
    <source>
        <dbReference type="Proteomes" id="UP000467236"/>
    </source>
</evidence>
<evidence type="ECO:0008006" key="4">
    <source>
        <dbReference type="Google" id="ProtNLM"/>
    </source>
</evidence>
<keyword evidence="1" id="KW-0812">Transmembrane</keyword>
<sequence>MTVEGEPEGDRHDWVNKGARCDVTENLAKKPDHRDAAANRLPIWRIGITGGVVGMLCCVGPTILALLGIVTAATAFAWANDLYDNYAWWFRAGGLAVLALLVWMVLRRRNQCSINAIRRLRWRLVTVLAIAVGTYGVLYAVTTWLGTFA</sequence>
<reference evidence="2 3" key="1">
    <citation type="journal article" date="2019" name="Emerg. Microbes Infect.">
        <title>Comprehensive subspecies identification of 175 nontuberculous mycobacteria species based on 7547 genomic profiles.</title>
        <authorList>
            <person name="Matsumoto Y."/>
            <person name="Kinjo T."/>
            <person name="Motooka D."/>
            <person name="Nabeya D."/>
            <person name="Jung N."/>
            <person name="Uechi K."/>
            <person name="Horii T."/>
            <person name="Iida T."/>
            <person name="Fujita J."/>
            <person name="Nakamura S."/>
        </authorList>
    </citation>
    <scope>NUCLEOTIDE SEQUENCE [LARGE SCALE GENOMIC DNA]</scope>
    <source>
        <strain evidence="2 3">JCM 14233</strain>
    </source>
</reference>